<accession>K9U7W5</accession>
<dbReference type="RefSeq" id="WP_015163129.1">
    <property type="nucleotide sequence ID" value="NC_019699.1"/>
</dbReference>
<organism evidence="1 2">
    <name type="scientific">Chroococcidiopsis thermalis (strain PCC 7203)</name>
    <dbReference type="NCBI Taxonomy" id="251229"/>
    <lineage>
        <taxon>Bacteria</taxon>
        <taxon>Bacillati</taxon>
        <taxon>Cyanobacteriota</taxon>
        <taxon>Cyanophyceae</taxon>
        <taxon>Chroococcidiopsidales</taxon>
        <taxon>Chroococcidiopsidaceae</taxon>
        <taxon>Chroococcidiopsis</taxon>
    </lineage>
</organism>
<reference evidence="1 2" key="1">
    <citation type="submission" date="2012-06" db="EMBL/GenBank/DDBJ databases">
        <title>Finished plasmid 1 of genome of Chroococcidiopsis thermalis PCC 7203.</title>
        <authorList>
            <consortium name="US DOE Joint Genome Institute"/>
            <person name="Gugger M."/>
            <person name="Coursin T."/>
            <person name="Rippka R."/>
            <person name="Tandeau De Marsac N."/>
            <person name="Huntemann M."/>
            <person name="Wei C.-L."/>
            <person name="Han J."/>
            <person name="Detter J.C."/>
            <person name="Han C."/>
            <person name="Tapia R."/>
            <person name="Davenport K."/>
            <person name="Daligault H."/>
            <person name="Erkkila T."/>
            <person name="Gu W."/>
            <person name="Munk A.C.C."/>
            <person name="Teshima H."/>
            <person name="Xu Y."/>
            <person name="Chain P."/>
            <person name="Chen A."/>
            <person name="Krypides N."/>
            <person name="Mavromatis K."/>
            <person name="Markowitz V."/>
            <person name="Szeto E."/>
            <person name="Ivanova N."/>
            <person name="Mikhailova N."/>
            <person name="Ovchinnikova G."/>
            <person name="Pagani I."/>
            <person name="Pati A."/>
            <person name="Goodwin L."/>
            <person name="Peters L."/>
            <person name="Pitluck S."/>
            <person name="Woyke T."/>
            <person name="Kerfeld C."/>
        </authorList>
    </citation>
    <scope>NUCLEOTIDE SEQUENCE [LARGE SCALE GENOMIC DNA]</scope>
    <source>
        <strain evidence="1 2">PCC 7203</strain>
        <plasmid evidence="1 2">pCHRO.01</plasmid>
    </source>
</reference>
<dbReference type="AlphaFoldDB" id="K9U7W5"/>
<evidence type="ECO:0000313" key="2">
    <source>
        <dbReference type="Proteomes" id="UP000010384"/>
    </source>
</evidence>
<dbReference type="PATRIC" id="fig|251229.3.peg.6844"/>
<sequence>MKFKLKPRKIQLLGGVLVFGILLQSTPSYALSLNISDFFNDILDEFKGYFDELKNELSQQIEVDWGGLKQDAKSAINESIGEMNVPDPVSGAEKLRQKLKTKGTPMESNTVVGAIEASRQLERQTVRASVASVLGEAGQARTSKEIESTQKTVDEAKNLGDRAQEMDASQNILKAIAAQNAQIVSMLGQSRTDELQARQDAANTNLMLEQIAENGASDRRRQSLAMDGELATQISIGAWTRLRATTPESASQSN</sequence>
<keyword evidence="2" id="KW-1185">Reference proteome</keyword>
<dbReference type="Proteomes" id="UP000010384">
    <property type="component" value="Plasmid pCHRO.01"/>
</dbReference>
<geneLocation type="plasmid" evidence="1 2">
    <name>pCHRO.01</name>
</geneLocation>
<keyword evidence="1" id="KW-0614">Plasmid</keyword>
<protein>
    <submittedName>
        <fullName evidence="1">Uncharacterized protein</fullName>
    </submittedName>
</protein>
<dbReference type="HOGENOM" id="CLU_1160142_0_0_3"/>
<evidence type="ECO:0000313" key="1">
    <source>
        <dbReference type="EMBL" id="AFY91192.1"/>
    </source>
</evidence>
<dbReference type="InParanoid" id="K9U7W5"/>
<proteinExistence type="predicted"/>
<gene>
    <name evidence="1" type="ORF">Chro_5854</name>
</gene>
<dbReference type="KEGG" id="cthe:Chro_5854"/>
<dbReference type="OrthoDB" id="481734at2"/>
<name>K9U7W5_CHRTP</name>
<dbReference type="EMBL" id="CP003598">
    <property type="protein sequence ID" value="AFY91192.1"/>
    <property type="molecule type" value="Genomic_DNA"/>
</dbReference>